<dbReference type="Pfam" id="PF02602">
    <property type="entry name" value="HEM4"/>
    <property type="match status" value="1"/>
</dbReference>
<dbReference type="OrthoDB" id="1149788at2"/>
<dbReference type="GO" id="GO:0006780">
    <property type="term" value="P:uroporphyrinogen III biosynthetic process"/>
    <property type="evidence" value="ECO:0007669"/>
    <property type="project" value="InterPro"/>
</dbReference>
<dbReference type="CDD" id="cd06578">
    <property type="entry name" value="HemD"/>
    <property type="match status" value="1"/>
</dbReference>
<evidence type="ECO:0000313" key="2">
    <source>
        <dbReference type="EMBL" id="SHJ32860.1"/>
    </source>
</evidence>
<gene>
    <name evidence="2" type="ORF">SAMN05444280_11674</name>
</gene>
<organism evidence="2 3">
    <name type="scientific">Tangfeifania diversioriginum</name>
    <dbReference type="NCBI Taxonomy" id="1168035"/>
    <lineage>
        <taxon>Bacteria</taxon>
        <taxon>Pseudomonadati</taxon>
        <taxon>Bacteroidota</taxon>
        <taxon>Bacteroidia</taxon>
        <taxon>Marinilabiliales</taxon>
        <taxon>Prolixibacteraceae</taxon>
        <taxon>Tangfeifania</taxon>
    </lineage>
</organism>
<dbReference type="RefSeq" id="WP_073169516.1">
    <property type="nucleotide sequence ID" value="NZ_FQZE01000016.1"/>
</dbReference>
<dbReference type="STRING" id="1168035.SAMN05444280_11674"/>
<reference evidence="2 3" key="1">
    <citation type="submission" date="2016-11" db="EMBL/GenBank/DDBJ databases">
        <authorList>
            <person name="Jaros S."/>
            <person name="Januszkiewicz K."/>
            <person name="Wedrychowicz H."/>
        </authorList>
    </citation>
    <scope>NUCLEOTIDE SEQUENCE [LARGE SCALE GENOMIC DNA]</scope>
    <source>
        <strain evidence="2 3">DSM 27063</strain>
    </source>
</reference>
<dbReference type="Proteomes" id="UP000184050">
    <property type="component" value="Unassembled WGS sequence"/>
</dbReference>
<dbReference type="SUPFAM" id="SSF69618">
    <property type="entry name" value="HemD-like"/>
    <property type="match status" value="1"/>
</dbReference>
<dbReference type="GO" id="GO:0005829">
    <property type="term" value="C:cytosol"/>
    <property type="evidence" value="ECO:0007669"/>
    <property type="project" value="TreeGrafter"/>
</dbReference>
<dbReference type="GO" id="GO:0004852">
    <property type="term" value="F:uroporphyrinogen-III synthase activity"/>
    <property type="evidence" value="ECO:0007669"/>
    <property type="project" value="InterPro"/>
</dbReference>
<dbReference type="PANTHER" id="PTHR12390">
    <property type="entry name" value="UROPORPHYRINOGEN III SYNTHASE"/>
    <property type="match status" value="1"/>
</dbReference>
<dbReference type="Gene3D" id="3.40.50.10090">
    <property type="match status" value="2"/>
</dbReference>
<dbReference type="AlphaFoldDB" id="A0A1M6IEH9"/>
<name>A0A1M6IEH9_9BACT</name>
<sequence length="249" mass="28676">MKIKSILVSQPKPETAKSPYYDLAEKSNIKIDFRPFIHVEGVSAKDFRQTRIHILEHSAVIFTSRTAIDHFFRIAQEMRLTVPDSMKYFCISEATAFYLQKYIVYRKRKIFYGNGKFSDLINVMKKHKDEKFLVPLSDIHKEQIPDLLDKGGYKYTKAVLYRTVSSDLSDLKDVNYDILVFFSPSGIRSLFDNFPDFQQNNTRIACFGPTTAKAVKEAGLRLDIQAPTAKSPSMTMALEQYIKKMNKGD</sequence>
<dbReference type="EMBL" id="FQZE01000016">
    <property type="protein sequence ID" value="SHJ32860.1"/>
    <property type="molecule type" value="Genomic_DNA"/>
</dbReference>
<evidence type="ECO:0000259" key="1">
    <source>
        <dbReference type="Pfam" id="PF02602"/>
    </source>
</evidence>
<dbReference type="PANTHER" id="PTHR12390:SF0">
    <property type="entry name" value="UROPORPHYRINOGEN-III SYNTHASE"/>
    <property type="match status" value="1"/>
</dbReference>
<keyword evidence="3" id="KW-1185">Reference proteome</keyword>
<feature type="domain" description="Tetrapyrrole biosynthesis uroporphyrinogen III synthase" evidence="1">
    <location>
        <begin position="24"/>
        <end position="235"/>
    </location>
</feature>
<accession>A0A1M6IEH9</accession>
<evidence type="ECO:0000313" key="3">
    <source>
        <dbReference type="Proteomes" id="UP000184050"/>
    </source>
</evidence>
<proteinExistence type="predicted"/>
<dbReference type="InterPro" id="IPR036108">
    <property type="entry name" value="4pyrrol_syn_uPrphyn_synt_sf"/>
</dbReference>
<dbReference type="InterPro" id="IPR003754">
    <property type="entry name" value="4pyrrol_synth_uPrphyn_synth"/>
</dbReference>
<protein>
    <submittedName>
        <fullName evidence="2">Uroporphyrinogen-III synthase</fullName>
    </submittedName>
</protein>
<dbReference type="InterPro" id="IPR039793">
    <property type="entry name" value="UROS/Hem4"/>
</dbReference>